<dbReference type="PANTHER" id="PTHR23427:SF2">
    <property type="entry name" value="SURFEIT LOCUS PROTEIN 1"/>
    <property type="match status" value="1"/>
</dbReference>
<evidence type="ECO:0000256" key="6">
    <source>
        <dbReference type="RuleBase" id="RU363076"/>
    </source>
</evidence>
<dbReference type="Pfam" id="PF02104">
    <property type="entry name" value="SURF1"/>
    <property type="match status" value="1"/>
</dbReference>
<organism evidence="8 9">
    <name type="scientific">Leucobacter edaphi</name>
    <dbReference type="NCBI Taxonomy" id="2796472"/>
    <lineage>
        <taxon>Bacteria</taxon>
        <taxon>Bacillati</taxon>
        <taxon>Actinomycetota</taxon>
        <taxon>Actinomycetes</taxon>
        <taxon>Micrococcales</taxon>
        <taxon>Microbacteriaceae</taxon>
        <taxon>Leucobacter</taxon>
    </lineage>
</organism>
<comment type="similarity">
    <text evidence="2 6">Belongs to the SURF1 family.</text>
</comment>
<comment type="caution">
    <text evidence="8">The sequence shown here is derived from an EMBL/GenBank/DDBJ whole genome shotgun (WGS) entry which is preliminary data.</text>
</comment>
<gene>
    <name evidence="8" type="ORF">JD292_04640</name>
</gene>
<feature type="transmembrane region" description="Helical" evidence="6">
    <location>
        <begin position="33"/>
        <end position="53"/>
    </location>
</feature>
<keyword evidence="5 6" id="KW-0472">Membrane</keyword>
<dbReference type="RefSeq" id="WP_200131517.1">
    <property type="nucleotide sequence ID" value="NZ_JAEHOI010000002.1"/>
</dbReference>
<dbReference type="InterPro" id="IPR045214">
    <property type="entry name" value="Surf1/Surf4"/>
</dbReference>
<evidence type="ECO:0000313" key="8">
    <source>
        <dbReference type="EMBL" id="MBK0421360.1"/>
    </source>
</evidence>
<keyword evidence="3 6" id="KW-0812">Transmembrane</keyword>
<dbReference type="Proteomes" id="UP000618733">
    <property type="component" value="Unassembled WGS sequence"/>
</dbReference>
<name>A0A934QCL2_9MICO</name>
<accession>A0A934QCL2</accession>
<evidence type="ECO:0000256" key="4">
    <source>
        <dbReference type="ARBA" id="ARBA00022989"/>
    </source>
</evidence>
<feature type="compositionally biased region" description="Acidic residues" evidence="7">
    <location>
        <begin position="293"/>
        <end position="303"/>
    </location>
</feature>
<dbReference type="EMBL" id="JAEHOI010000002">
    <property type="protein sequence ID" value="MBK0421360.1"/>
    <property type="molecule type" value="Genomic_DNA"/>
</dbReference>
<dbReference type="PROSITE" id="PS50895">
    <property type="entry name" value="SURF1"/>
    <property type="match status" value="1"/>
</dbReference>
<proteinExistence type="inferred from homology"/>
<dbReference type="GO" id="GO:0005886">
    <property type="term" value="C:plasma membrane"/>
    <property type="evidence" value="ECO:0007669"/>
    <property type="project" value="UniProtKB-SubCell"/>
</dbReference>
<keyword evidence="9" id="KW-1185">Reference proteome</keyword>
<dbReference type="CDD" id="cd06662">
    <property type="entry name" value="SURF1"/>
    <property type="match status" value="1"/>
</dbReference>
<evidence type="ECO:0000256" key="1">
    <source>
        <dbReference type="ARBA" id="ARBA00004370"/>
    </source>
</evidence>
<evidence type="ECO:0000256" key="3">
    <source>
        <dbReference type="ARBA" id="ARBA00022692"/>
    </source>
</evidence>
<comment type="subcellular location">
    <subcellularLocation>
        <location evidence="6">Cell membrane</location>
        <topology evidence="6">Multi-pass membrane protein</topology>
    </subcellularLocation>
    <subcellularLocation>
        <location evidence="1">Membrane</location>
    </subcellularLocation>
</comment>
<keyword evidence="6" id="KW-1003">Cell membrane</keyword>
<dbReference type="AlphaFoldDB" id="A0A934QCL2"/>
<dbReference type="PANTHER" id="PTHR23427">
    <property type="entry name" value="SURFEIT LOCUS PROTEIN"/>
    <property type="match status" value="1"/>
</dbReference>
<evidence type="ECO:0000256" key="2">
    <source>
        <dbReference type="ARBA" id="ARBA00007165"/>
    </source>
</evidence>
<evidence type="ECO:0000256" key="7">
    <source>
        <dbReference type="SAM" id="MobiDB-lite"/>
    </source>
</evidence>
<evidence type="ECO:0000256" key="5">
    <source>
        <dbReference type="ARBA" id="ARBA00023136"/>
    </source>
</evidence>
<reference evidence="8" key="1">
    <citation type="submission" date="2020-12" db="EMBL/GenBank/DDBJ databases">
        <title>Leucobacter sp. CAS2, isolated from Chromium sludge.</title>
        <authorList>
            <person name="Xu Z."/>
        </authorList>
    </citation>
    <scope>NUCLEOTIDE SEQUENCE</scope>
    <source>
        <strain evidence="8">CSA2</strain>
    </source>
</reference>
<feature type="region of interest" description="Disordered" evidence="7">
    <location>
        <begin position="271"/>
        <end position="303"/>
    </location>
</feature>
<feature type="transmembrane region" description="Helical" evidence="6">
    <location>
        <begin position="240"/>
        <end position="261"/>
    </location>
</feature>
<protein>
    <recommendedName>
        <fullName evidence="6">SURF1-like protein</fullName>
    </recommendedName>
</protein>
<sequence>MTDTTTAPDERTESAADAEAAQVGWTFLRSPRWLGYFAMLLVFSIACVFLGNWQFDRRAEARAEIARLDGNYDAAPKPISEVLPRLDTFDLDAHKWLKVTAKGEYIGTEYLARNRPGPDGVGSDLLQAFRTEEGRVLFVDRGWVAIDGAAAQKVTAAEIPAAPDGPTEIVVRLRASEPAISGRTNEGRTVPSIELPELAKLTGTTGSAYTGAYGMLVSESPAGEHGQLPAKPERDEGPHLSYALQWYVFIIIAAIGVAYAAHREYRGLNAGSETVREQDRRTAERKKRRGPSDSDEEDALLDA</sequence>
<evidence type="ECO:0000313" key="9">
    <source>
        <dbReference type="Proteomes" id="UP000618733"/>
    </source>
</evidence>
<keyword evidence="4 6" id="KW-1133">Transmembrane helix</keyword>
<dbReference type="InterPro" id="IPR002994">
    <property type="entry name" value="Surf1/Shy1"/>
</dbReference>